<dbReference type="EMBL" id="MHLF01000021">
    <property type="protein sequence ID" value="OGZ03354.1"/>
    <property type="molecule type" value="Genomic_DNA"/>
</dbReference>
<name>A0A1G2CPM3_9BACT</name>
<accession>A0A1G2CPM3</accession>
<reference evidence="1 2" key="1">
    <citation type="journal article" date="2016" name="Nat. Commun.">
        <title>Thousands of microbial genomes shed light on interconnected biogeochemical processes in an aquifer system.</title>
        <authorList>
            <person name="Anantharaman K."/>
            <person name="Brown C.T."/>
            <person name="Hug L.A."/>
            <person name="Sharon I."/>
            <person name="Castelle C.J."/>
            <person name="Probst A.J."/>
            <person name="Thomas B.C."/>
            <person name="Singh A."/>
            <person name="Wilkins M.J."/>
            <person name="Karaoz U."/>
            <person name="Brodie E.L."/>
            <person name="Williams K.H."/>
            <person name="Hubbard S.S."/>
            <person name="Banfield J.F."/>
        </authorList>
    </citation>
    <scope>NUCLEOTIDE SEQUENCE [LARGE SCALE GENOMIC DNA]</scope>
</reference>
<gene>
    <name evidence="1" type="ORF">A2430_02935</name>
</gene>
<sequence>MIIIEFFSIYNPKQELVGRLEKRFAEEGMEVLIFSSNIKKLAGELIMGPDGWRDVFLARASCFGKEVPKVSKILMEVLPENYRIQITKLEWRR</sequence>
<evidence type="ECO:0000313" key="2">
    <source>
        <dbReference type="Proteomes" id="UP000177246"/>
    </source>
</evidence>
<organism evidence="1 2">
    <name type="scientific">Candidatus Liptonbacteria bacterium RIFOXYC1_FULL_36_8</name>
    <dbReference type="NCBI Taxonomy" id="1798655"/>
    <lineage>
        <taxon>Bacteria</taxon>
        <taxon>Candidatus Liptoniibacteriota</taxon>
    </lineage>
</organism>
<dbReference type="AlphaFoldDB" id="A0A1G2CPM3"/>
<evidence type="ECO:0000313" key="1">
    <source>
        <dbReference type="EMBL" id="OGZ03354.1"/>
    </source>
</evidence>
<protein>
    <submittedName>
        <fullName evidence="1">Uncharacterized protein</fullName>
    </submittedName>
</protein>
<comment type="caution">
    <text evidence="1">The sequence shown here is derived from an EMBL/GenBank/DDBJ whole genome shotgun (WGS) entry which is preliminary data.</text>
</comment>
<dbReference type="Proteomes" id="UP000177246">
    <property type="component" value="Unassembled WGS sequence"/>
</dbReference>
<proteinExistence type="predicted"/>